<dbReference type="InterPro" id="IPR003594">
    <property type="entry name" value="HATPase_dom"/>
</dbReference>
<dbReference type="SUPFAM" id="SSF55874">
    <property type="entry name" value="ATPase domain of HSP90 chaperone/DNA topoisomerase II/histidine kinase"/>
    <property type="match status" value="1"/>
</dbReference>
<keyword evidence="9" id="KW-1133">Transmembrane helix</keyword>
<dbReference type="InterPro" id="IPR025828">
    <property type="entry name" value="Put_sensor_dom"/>
</dbReference>
<keyword evidence="6 11" id="KW-0418">Kinase</keyword>
<evidence type="ECO:0000256" key="1">
    <source>
        <dbReference type="ARBA" id="ARBA00000085"/>
    </source>
</evidence>
<evidence type="ECO:0000256" key="9">
    <source>
        <dbReference type="SAM" id="Phobius"/>
    </source>
</evidence>
<dbReference type="PATRIC" id="fig|1179773.3.peg.2815"/>
<dbReference type="PANTHER" id="PTHR24421:SF10">
    <property type="entry name" value="NITRATE_NITRITE SENSOR PROTEIN NARQ"/>
    <property type="match status" value="1"/>
</dbReference>
<sequence>MWSAMAGSPLRFLGSAWPWRCVAHLSGTVAVGVVLWFPVLALLPALPLLGVPVGAVERRRLRLVDPAPAADPHLVAGPGVRAWLRRRLTEPATWRELGYALCLLTVLPVVAAAGLAVLLVALVLALLPVLFLLGGTVDLRLGPLVLDTFGGTCVVGLLIGVPATAVALYAVSALAAGQAAFARWLLTPTGVEQAHRVAELAASRTRLVGAFEAERRRIERDLHDGAQQHLVLLTMNLGLAEIELGDAHPRAGELVAAAREQARRALAAIREQIRGIHPRVLTDLGLPAALDELAERCPVPVRVGFAATGRLPDAVESTAYFVVSEALTNAVRHAGASRVDVGGGVSGGLLVVTVADDGRGGADPERGTGLRGLADRVAVAGGTLTVVSPAGGPTTLRLEVPCHCG</sequence>
<dbReference type="SMART" id="SM00387">
    <property type="entry name" value="HATPase_c"/>
    <property type="match status" value="1"/>
</dbReference>
<feature type="transmembrane region" description="Helical" evidence="9">
    <location>
        <begin position="21"/>
        <end position="43"/>
    </location>
</feature>
<dbReference type="PANTHER" id="PTHR24421">
    <property type="entry name" value="NITRATE/NITRITE SENSOR PROTEIN NARX-RELATED"/>
    <property type="match status" value="1"/>
</dbReference>
<dbReference type="Gene3D" id="3.30.565.10">
    <property type="entry name" value="Histidine kinase-like ATPase, C-terminal domain"/>
    <property type="match status" value="1"/>
</dbReference>
<evidence type="ECO:0000256" key="5">
    <source>
        <dbReference type="ARBA" id="ARBA00022741"/>
    </source>
</evidence>
<evidence type="ECO:0000256" key="2">
    <source>
        <dbReference type="ARBA" id="ARBA00012438"/>
    </source>
</evidence>
<dbReference type="EC" id="2.7.13.3" evidence="2"/>
<keyword evidence="9" id="KW-0472">Membrane</keyword>
<gene>
    <name evidence="11" type="ordered locus">BN6_28170</name>
</gene>
<dbReference type="Gene3D" id="1.20.5.1930">
    <property type="match status" value="1"/>
</dbReference>
<organism evidence="11 12">
    <name type="scientific">Saccharothrix espanaensis (strain ATCC 51144 / DSM 44229 / JCM 9112 / NBRC 15066 / NRRL 15764)</name>
    <dbReference type="NCBI Taxonomy" id="1179773"/>
    <lineage>
        <taxon>Bacteria</taxon>
        <taxon>Bacillati</taxon>
        <taxon>Actinomycetota</taxon>
        <taxon>Actinomycetes</taxon>
        <taxon>Pseudonocardiales</taxon>
        <taxon>Pseudonocardiaceae</taxon>
        <taxon>Saccharothrix</taxon>
    </lineage>
</organism>
<accession>K0K0R1</accession>
<keyword evidence="8" id="KW-0902">Two-component regulatory system</keyword>
<dbReference type="KEGG" id="sesp:BN6_28170"/>
<dbReference type="STRING" id="1179773.BN6_28170"/>
<dbReference type="eggNOG" id="COG4585">
    <property type="taxonomic scope" value="Bacteria"/>
</dbReference>
<dbReference type="EMBL" id="HE804045">
    <property type="protein sequence ID" value="CCH30128.1"/>
    <property type="molecule type" value="Genomic_DNA"/>
</dbReference>
<evidence type="ECO:0000313" key="11">
    <source>
        <dbReference type="EMBL" id="CCH30128.1"/>
    </source>
</evidence>
<dbReference type="GO" id="GO:0046983">
    <property type="term" value="F:protein dimerization activity"/>
    <property type="evidence" value="ECO:0007669"/>
    <property type="project" value="InterPro"/>
</dbReference>
<keyword evidence="3" id="KW-0597">Phosphoprotein</keyword>
<dbReference type="GO" id="GO:0000155">
    <property type="term" value="F:phosphorelay sensor kinase activity"/>
    <property type="evidence" value="ECO:0007669"/>
    <property type="project" value="InterPro"/>
</dbReference>
<dbReference type="InterPro" id="IPR050482">
    <property type="entry name" value="Sensor_HK_TwoCompSys"/>
</dbReference>
<keyword evidence="4" id="KW-0808">Transferase</keyword>
<protein>
    <recommendedName>
        <fullName evidence="2">histidine kinase</fullName>
        <ecNumber evidence="2">2.7.13.3</ecNumber>
    </recommendedName>
</protein>
<evidence type="ECO:0000256" key="8">
    <source>
        <dbReference type="ARBA" id="ARBA00023012"/>
    </source>
</evidence>
<evidence type="ECO:0000256" key="4">
    <source>
        <dbReference type="ARBA" id="ARBA00022679"/>
    </source>
</evidence>
<comment type="catalytic activity">
    <reaction evidence="1">
        <text>ATP + protein L-histidine = ADP + protein N-phospho-L-histidine.</text>
        <dbReference type="EC" id="2.7.13.3"/>
    </reaction>
</comment>
<dbReference type="Proteomes" id="UP000006281">
    <property type="component" value="Chromosome"/>
</dbReference>
<proteinExistence type="predicted"/>
<dbReference type="HOGENOM" id="CLU_000445_20_2_11"/>
<dbReference type="GO" id="GO:0005524">
    <property type="term" value="F:ATP binding"/>
    <property type="evidence" value="ECO:0007669"/>
    <property type="project" value="UniProtKB-KW"/>
</dbReference>
<evidence type="ECO:0000256" key="6">
    <source>
        <dbReference type="ARBA" id="ARBA00022777"/>
    </source>
</evidence>
<dbReference type="BioCyc" id="SESP1179773:BN6_RS13670-MONOMER"/>
<keyword evidence="5" id="KW-0547">Nucleotide-binding</keyword>
<dbReference type="CDD" id="cd16917">
    <property type="entry name" value="HATPase_UhpB-NarQ-NarX-like"/>
    <property type="match status" value="1"/>
</dbReference>
<evidence type="ECO:0000259" key="10">
    <source>
        <dbReference type="SMART" id="SM00387"/>
    </source>
</evidence>
<dbReference type="Pfam" id="PF07730">
    <property type="entry name" value="HisKA_3"/>
    <property type="match status" value="1"/>
</dbReference>
<keyword evidence="9" id="KW-0812">Transmembrane</keyword>
<dbReference type="AlphaFoldDB" id="K0K0R1"/>
<dbReference type="GO" id="GO:0016020">
    <property type="term" value="C:membrane"/>
    <property type="evidence" value="ECO:0007669"/>
    <property type="project" value="InterPro"/>
</dbReference>
<name>K0K0R1_SACES</name>
<evidence type="ECO:0000256" key="7">
    <source>
        <dbReference type="ARBA" id="ARBA00022840"/>
    </source>
</evidence>
<evidence type="ECO:0000313" key="12">
    <source>
        <dbReference type="Proteomes" id="UP000006281"/>
    </source>
</evidence>
<feature type="domain" description="Histidine kinase/HSP90-like ATPase" evidence="10">
    <location>
        <begin position="314"/>
        <end position="404"/>
    </location>
</feature>
<dbReference type="Pfam" id="PF13796">
    <property type="entry name" value="Sensor"/>
    <property type="match status" value="1"/>
</dbReference>
<dbReference type="InterPro" id="IPR011712">
    <property type="entry name" value="Sig_transdc_His_kin_sub3_dim/P"/>
</dbReference>
<feature type="transmembrane region" description="Helical" evidence="9">
    <location>
        <begin position="97"/>
        <end position="127"/>
    </location>
</feature>
<dbReference type="Pfam" id="PF02518">
    <property type="entry name" value="HATPase_c"/>
    <property type="match status" value="1"/>
</dbReference>
<dbReference type="InterPro" id="IPR036890">
    <property type="entry name" value="HATPase_C_sf"/>
</dbReference>
<keyword evidence="7" id="KW-0067">ATP-binding</keyword>
<keyword evidence="12" id="KW-1185">Reference proteome</keyword>
<evidence type="ECO:0000256" key="3">
    <source>
        <dbReference type="ARBA" id="ARBA00022553"/>
    </source>
</evidence>
<reference evidence="11 12" key="1">
    <citation type="journal article" date="2012" name="BMC Genomics">
        <title>Complete genome sequence of Saccharothrix espanaensis DSM 44229T and comparison to the other completely sequenced Pseudonocardiaceae.</title>
        <authorList>
            <person name="Strobel T."/>
            <person name="Al-Dilaimi A."/>
            <person name="Blom J."/>
            <person name="Gessner A."/>
            <person name="Kalinowski J."/>
            <person name="Luzhetska M."/>
            <person name="Puhler A."/>
            <person name="Szczepanowski R."/>
            <person name="Bechthold A."/>
            <person name="Ruckert C."/>
        </authorList>
    </citation>
    <scope>NUCLEOTIDE SEQUENCE [LARGE SCALE GENOMIC DNA]</scope>
    <source>
        <strain evidence="12">ATCC 51144 / DSM 44229 / JCM 9112 / NBRC 15066 / NRRL 15764</strain>
    </source>
</reference>